<proteinExistence type="predicted"/>
<dbReference type="Proteomes" id="UP001293593">
    <property type="component" value="Unassembled WGS sequence"/>
</dbReference>
<reference evidence="1" key="1">
    <citation type="submission" date="2023-10" db="EMBL/GenBank/DDBJ databases">
        <title>Chromosome-level genome of the transformable northern wattle, Acacia crassicarpa.</title>
        <authorList>
            <person name="Massaro I."/>
            <person name="Sinha N.R."/>
            <person name="Poethig S."/>
            <person name="Leichty A.R."/>
        </authorList>
    </citation>
    <scope>NUCLEOTIDE SEQUENCE</scope>
    <source>
        <strain evidence="1">Acra3RX</strain>
        <tissue evidence="1">Leaf</tissue>
    </source>
</reference>
<name>A0AAE1TD90_9FABA</name>
<dbReference type="EMBL" id="JAWXYG010000002">
    <property type="protein sequence ID" value="KAK4280281.1"/>
    <property type="molecule type" value="Genomic_DNA"/>
</dbReference>
<gene>
    <name evidence="1" type="ORF">QN277_011923</name>
</gene>
<organism evidence="1 2">
    <name type="scientific">Acacia crassicarpa</name>
    <name type="common">northern wattle</name>
    <dbReference type="NCBI Taxonomy" id="499986"/>
    <lineage>
        <taxon>Eukaryota</taxon>
        <taxon>Viridiplantae</taxon>
        <taxon>Streptophyta</taxon>
        <taxon>Embryophyta</taxon>
        <taxon>Tracheophyta</taxon>
        <taxon>Spermatophyta</taxon>
        <taxon>Magnoliopsida</taxon>
        <taxon>eudicotyledons</taxon>
        <taxon>Gunneridae</taxon>
        <taxon>Pentapetalae</taxon>
        <taxon>rosids</taxon>
        <taxon>fabids</taxon>
        <taxon>Fabales</taxon>
        <taxon>Fabaceae</taxon>
        <taxon>Caesalpinioideae</taxon>
        <taxon>mimosoid clade</taxon>
        <taxon>Acacieae</taxon>
        <taxon>Acacia</taxon>
    </lineage>
</organism>
<evidence type="ECO:0000313" key="2">
    <source>
        <dbReference type="Proteomes" id="UP001293593"/>
    </source>
</evidence>
<keyword evidence="2" id="KW-1185">Reference proteome</keyword>
<evidence type="ECO:0000313" key="1">
    <source>
        <dbReference type="EMBL" id="KAK4280281.1"/>
    </source>
</evidence>
<protein>
    <submittedName>
        <fullName evidence="1">Uncharacterized protein</fullName>
    </submittedName>
</protein>
<sequence length="17" mass="2142">MQPDWDEKLNFPEESNY</sequence>
<accession>A0AAE1TD90</accession>
<dbReference type="AlphaFoldDB" id="A0AAE1TD90"/>
<comment type="caution">
    <text evidence="1">The sequence shown here is derived from an EMBL/GenBank/DDBJ whole genome shotgun (WGS) entry which is preliminary data.</text>
</comment>